<comment type="caution">
    <text evidence="8">The sequence shown here is derived from an EMBL/GenBank/DDBJ whole genome shotgun (WGS) entry which is preliminary data.</text>
</comment>
<feature type="domain" description="CzcB-like C-terminal circularly permuted SH3-like" evidence="7">
    <location>
        <begin position="365"/>
        <end position="426"/>
    </location>
</feature>
<dbReference type="GO" id="GO:0030313">
    <property type="term" value="C:cell envelope"/>
    <property type="evidence" value="ECO:0007669"/>
    <property type="project" value="TreeGrafter"/>
</dbReference>
<evidence type="ECO:0000259" key="7">
    <source>
        <dbReference type="Pfam" id="PF25975"/>
    </source>
</evidence>
<dbReference type="Gene3D" id="2.40.30.170">
    <property type="match status" value="1"/>
</dbReference>
<keyword evidence="2" id="KW-0813">Transport</keyword>
<organism evidence="8 9">
    <name type="scientific">Polyangium spumosum</name>
    <dbReference type="NCBI Taxonomy" id="889282"/>
    <lineage>
        <taxon>Bacteria</taxon>
        <taxon>Pseudomonadati</taxon>
        <taxon>Myxococcota</taxon>
        <taxon>Polyangia</taxon>
        <taxon>Polyangiales</taxon>
        <taxon>Polyangiaceae</taxon>
        <taxon>Polyangium</taxon>
    </lineage>
</organism>
<evidence type="ECO:0000259" key="6">
    <source>
        <dbReference type="Pfam" id="PF25973"/>
    </source>
</evidence>
<dbReference type="Pfam" id="PF25954">
    <property type="entry name" value="Beta-barrel_RND_2"/>
    <property type="match status" value="1"/>
</dbReference>
<evidence type="ECO:0000313" key="8">
    <source>
        <dbReference type="EMBL" id="MRG96579.1"/>
    </source>
</evidence>
<dbReference type="EMBL" id="WJIE01000012">
    <property type="protein sequence ID" value="MRG96579.1"/>
    <property type="molecule type" value="Genomic_DNA"/>
</dbReference>
<keyword evidence="9" id="KW-1185">Reference proteome</keyword>
<feature type="transmembrane region" description="Helical" evidence="4">
    <location>
        <begin position="55"/>
        <end position="76"/>
    </location>
</feature>
<protein>
    <submittedName>
        <fullName evidence="8">Efflux RND transporter periplasmic adaptor subunit</fullName>
    </submittedName>
</protein>
<feature type="compositionally biased region" description="Basic residues" evidence="3">
    <location>
        <begin position="1"/>
        <end position="11"/>
    </location>
</feature>
<evidence type="ECO:0000256" key="4">
    <source>
        <dbReference type="SAM" id="Phobius"/>
    </source>
</evidence>
<feature type="region of interest" description="Disordered" evidence="3">
    <location>
        <begin position="1"/>
        <end position="54"/>
    </location>
</feature>
<dbReference type="PANTHER" id="PTHR30097">
    <property type="entry name" value="CATION EFFLUX SYSTEM PROTEIN CUSB"/>
    <property type="match status" value="1"/>
</dbReference>
<dbReference type="PANTHER" id="PTHR30097:SF4">
    <property type="entry name" value="SLR6042 PROTEIN"/>
    <property type="match status" value="1"/>
</dbReference>
<dbReference type="GO" id="GO:0060003">
    <property type="term" value="P:copper ion export"/>
    <property type="evidence" value="ECO:0007669"/>
    <property type="project" value="TreeGrafter"/>
</dbReference>
<evidence type="ECO:0000256" key="2">
    <source>
        <dbReference type="ARBA" id="ARBA00022448"/>
    </source>
</evidence>
<dbReference type="AlphaFoldDB" id="A0A6N7PXG6"/>
<evidence type="ECO:0000259" key="5">
    <source>
        <dbReference type="Pfam" id="PF25954"/>
    </source>
</evidence>
<proteinExistence type="inferred from homology"/>
<sequence length="431" mass="46356">MGHRRRHRRLDRRFAVTDETNPNDEGLETPLTPEEGVSDDETQPRAPKQEGRPRWARWGIAAGLSALAAAGLFAWLRGGDTETDVPVTKADVPHVEGKAIVFSKAFSDRAGIVTEPVRLAPLVPRLKVVGTVGFDPAHVSAVGTRIPGLVRTLRKVEGDSVKKGDVLAEIESAELGEAQAGVAVANAHRKAASINEKRERDLAERGLTTAREHEVATATHEEQRAVLEAARQRVIAMSGSPGGPFGVYMLRAPLEGTVVERHIFAGQSVDAHLIAFRVANLDHLWVELSVFESNVDAIRKDDPVEITRVGGDPIPGRVAHVGEVVDPVSRTAEVRVAVSNTERKLRPGQSVTAIIQASGPSRTMLTVPMTAVTYIDGRPTVFLAESPERVVPTPIELGPDDGKNQGVTAGLSEGQVVVSRGVFALKSELYR</sequence>
<reference evidence="8 9" key="1">
    <citation type="submission" date="2019-10" db="EMBL/GenBank/DDBJ databases">
        <title>A soil myxobacterium in the family Polyangiaceae.</title>
        <authorList>
            <person name="Li Y."/>
            <person name="Wang J."/>
        </authorList>
    </citation>
    <scope>NUCLEOTIDE SEQUENCE [LARGE SCALE GENOMIC DNA]</scope>
    <source>
        <strain evidence="8 9">DSM 14734</strain>
    </source>
</reference>
<comment type="similarity">
    <text evidence="1">Belongs to the membrane fusion protein (MFP) (TC 8.A.1) family.</text>
</comment>
<gene>
    <name evidence="8" type="ORF">GF068_32335</name>
</gene>
<evidence type="ECO:0000256" key="1">
    <source>
        <dbReference type="ARBA" id="ARBA00009477"/>
    </source>
</evidence>
<dbReference type="InterPro" id="IPR058647">
    <property type="entry name" value="BSH_CzcB-like"/>
</dbReference>
<dbReference type="Proteomes" id="UP000440224">
    <property type="component" value="Unassembled WGS sequence"/>
</dbReference>
<dbReference type="Pfam" id="PF25975">
    <property type="entry name" value="CzcB_C"/>
    <property type="match status" value="1"/>
</dbReference>
<evidence type="ECO:0000313" key="9">
    <source>
        <dbReference type="Proteomes" id="UP000440224"/>
    </source>
</evidence>
<feature type="domain" description="CusB-like beta-barrel" evidence="5">
    <location>
        <begin position="284"/>
        <end position="357"/>
    </location>
</feature>
<dbReference type="InterPro" id="IPR058649">
    <property type="entry name" value="CzcB_C"/>
</dbReference>
<feature type="domain" description="CzcB-like barrel-sandwich hybrid" evidence="6">
    <location>
        <begin position="140"/>
        <end position="280"/>
    </location>
</feature>
<name>A0A6N7PXG6_9BACT</name>
<dbReference type="FunFam" id="2.40.30.170:FF:000010">
    <property type="entry name" value="Efflux RND transporter periplasmic adaptor subunit"/>
    <property type="match status" value="1"/>
</dbReference>
<dbReference type="Gene3D" id="2.40.420.20">
    <property type="match status" value="1"/>
</dbReference>
<keyword evidence="4" id="KW-1133">Transmembrane helix</keyword>
<dbReference type="GO" id="GO:0022857">
    <property type="term" value="F:transmembrane transporter activity"/>
    <property type="evidence" value="ECO:0007669"/>
    <property type="project" value="InterPro"/>
</dbReference>
<dbReference type="InterPro" id="IPR006143">
    <property type="entry name" value="RND_pump_MFP"/>
</dbReference>
<dbReference type="Gene3D" id="2.40.50.100">
    <property type="match status" value="1"/>
</dbReference>
<dbReference type="GO" id="GO:0015679">
    <property type="term" value="P:plasma membrane copper ion transport"/>
    <property type="evidence" value="ECO:0007669"/>
    <property type="project" value="TreeGrafter"/>
</dbReference>
<accession>A0A6N7PXG6</accession>
<dbReference type="InterPro" id="IPR051909">
    <property type="entry name" value="MFP_Cation_Efflux"/>
</dbReference>
<keyword evidence="4" id="KW-0812">Transmembrane</keyword>
<dbReference type="GO" id="GO:0016020">
    <property type="term" value="C:membrane"/>
    <property type="evidence" value="ECO:0007669"/>
    <property type="project" value="InterPro"/>
</dbReference>
<keyword evidence="4" id="KW-0472">Membrane</keyword>
<dbReference type="NCBIfam" id="TIGR01730">
    <property type="entry name" value="RND_mfp"/>
    <property type="match status" value="1"/>
</dbReference>
<evidence type="ECO:0000256" key="3">
    <source>
        <dbReference type="SAM" id="MobiDB-lite"/>
    </source>
</evidence>
<dbReference type="SUPFAM" id="SSF111369">
    <property type="entry name" value="HlyD-like secretion proteins"/>
    <property type="match status" value="1"/>
</dbReference>
<dbReference type="InterPro" id="IPR058792">
    <property type="entry name" value="Beta-barrel_RND_2"/>
</dbReference>
<dbReference type="Pfam" id="PF25973">
    <property type="entry name" value="BSH_CzcB"/>
    <property type="match status" value="1"/>
</dbReference>